<feature type="transmembrane region" description="Helical" evidence="1">
    <location>
        <begin position="60"/>
        <end position="78"/>
    </location>
</feature>
<proteinExistence type="predicted"/>
<keyword evidence="3" id="KW-1185">Reference proteome</keyword>
<comment type="caution">
    <text evidence="2">The sequence shown here is derived from an EMBL/GenBank/DDBJ whole genome shotgun (WGS) entry which is preliminary data.</text>
</comment>
<evidence type="ECO:0000313" key="2">
    <source>
        <dbReference type="EMBL" id="MDJ1179059.1"/>
    </source>
</evidence>
<dbReference type="EMBL" id="JAQPOK010000074">
    <property type="protein sequence ID" value="MDJ1179059.1"/>
    <property type="molecule type" value="Genomic_DNA"/>
</dbReference>
<dbReference type="RefSeq" id="WP_283762371.1">
    <property type="nucleotide sequence ID" value="NZ_JAQPOK010000074.1"/>
</dbReference>
<keyword evidence="1" id="KW-1133">Transmembrane helix</keyword>
<evidence type="ECO:0000256" key="1">
    <source>
        <dbReference type="SAM" id="Phobius"/>
    </source>
</evidence>
<reference evidence="2 3" key="1">
    <citation type="submission" date="2023-01" db="EMBL/GenBank/DDBJ databases">
        <title>Novel diversity within Roseofilum (Cyanobacteria; Desertifilaceae) from marine benthic mats with descriptions of four novel species.</title>
        <authorList>
            <person name="Wang Y."/>
            <person name="Berthold D.E."/>
            <person name="Hu J."/>
            <person name="Lefler F.W."/>
            <person name="Laughinghouse H.D. IV."/>
        </authorList>
    </citation>
    <scope>NUCLEOTIDE SEQUENCE [LARGE SCALE GENOMIC DNA]</scope>
    <source>
        <strain evidence="2 3">BLCC-M91</strain>
    </source>
</reference>
<gene>
    <name evidence="2" type="ORF">PJF56_09295</name>
</gene>
<organism evidence="2 3">
    <name type="scientific">Roseofilum halophilum BLCC-M91</name>
    <dbReference type="NCBI Taxonomy" id="3022259"/>
    <lineage>
        <taxon>Bacteria</taxon>
        <taxon>Bacillati</taxon>
        <taxon>Cyanobacteriota</taxon>
        <taxon>Cyanophyceae</taxon>
        <taxon>Desertifilales</taxon>
        <taxon>Desertifilaceae</taxon>
        <taxon>Roseofilum</taxon>
        <taxon>Roseofilum halophilum</taxon>
    </lineage>
</organism>
<name>A0ABT7BKF4_9CYAN</name>
<dbReference type="Proteomes" id="UP001231370">
    <property type="component" value="Unassembled WGS sequence"/>
</dbReference>
<protein>
    <submittedName>
        <fullName evidence="2">Uncharacterized protein</fullName>
    </submittedName>
</protein>
<keyword evidence="1" id="KW-0812">Transmembrane</keyword>
<accession>A0ABT7BKF4</accession>
<evidence type="ECO:0000313" key="3">
    <source>
        <dbReference type="Proteomes" id="UP001231370"/>
    </source>
</evidence>
<sequence length="79" mass="9025">MKSQERMKTETDRQHIARLIGDAANNLDTANDLRFEVQVPANSPVSPTDDPLVASIRMEYGITIFIQILILLIIWFRGR</sequence>
<keyword evidence="1" id="KW-0472">Membrane</keyword>